<dbReference type="Pfam" id="PF01297">
    <property type="entry name" value="ZnuA"/>
    <property type="match status" value="1"/>
</dbReference>
<dbReference type="KEGG" id="saga:M5M_11655"/>
<evidence type="ECO:0000256" key="2">
    <source>
        <dbReference type="ARBA" id="ARBA00015915"/>
    </source>
</evidence>
<reference evidence="6 7" key="1">
    <citation type="journal article" date="2013" name="Genome Announc.">
        <title>Complete genome sequence of Simiduia agarivorans SA1(T), a marine bacterium able to degrade a variety of polysaccharides.</title>
        <authorList>
            <person name="Lin S.Y."/>
            <person name="Shieh W.Y."/>
            <person name="Chen J.S."/>
            <person name="Tang S.L."/>
        </authorList>
    </citation>
    <scope>NUCLEOTIDE SEQUENCE [LARGE SCALE GENOMIC DNA]</scope>
    <source>
        <strain evidence="7">DSM 21679 / JCM 13881 / BCRC 17597 / SA1</strain>
    </source>
</reference>
<dbReference type="PANTHER" id="PTHR42953:SF3">
    <property type="entry name" value="HIGH-AFFINITY ZINC UPTAKE SYSTEM PROTEIN ZNUA"/>
    <property type="match status" value="1"/>
</dbReference>
<dbReference type="GO" id="GO:0046872">
    <property type="term" value="F:metal ion binding"/>
    <property type="evidence" value="ECO:0007669"/>
    <property type="project" value="InterPro"/>
</dbReference>
<keyword evidence="3" id="KW-0813">Transport</keyword>
<evidence type="ECO:0000256" key="1">
    <source>
        <dbReference type="ARBA" id="ARBA00011028"/>
    </source>
</evidence>
<protein>
    <recommendedName>
        <fullName evidence="2">High-affinity zinc uptake system protein ZnuA</fullName>
    </recommendedName>
</protein>
<dbReference type="PANTHER" id="PTHR42953">
    <property type="entry name" value="HIGH-AFFINITY ZINC UPTAKE SYSTEM PROTEIN ZNUA-RELATED"/>
    <property type="match status" value="1"/>
</dbReference>
<dbReference type="Proteomes" id="UP000000466">
    <property type="component" value="Chromosome"/>
</dbReference>
<dbReference type="GO" id="GO:0006829">
    <property type="term" value="P:zinc ion transport"/>
    <property type="evidence" value="ECO:0007669"/>
    <property type="project" value="UniProtKB-KW"/>
</dbReference>
<keyword evidence="5" id="KW-0862">Zinc</keyword>
<organism evidence="6 7">
    <name type="scientific">Simiduia agarivorans (strain DSM 21679 / JCM 13881 / BCRC 17597 / SA1)</name>
    <dbReference type="NCBI Taxonomy" id="1117647"/>
    <lineage>
        <taxon>Bacteria</taxon>
        <taxon>Pseudomonadati</taxon>
        <taxon>Pseudomonadota</taxon>
        <taxon>Gammaproteobacteria</taxon>
        <taxon>Cellvibrionales</taxon>
        <taxon>Cellvibrionaceae</taxon>
        <taxon>Simiduia</taxon>
    </lineage>
</organism>
<dbReference type="STRING" id="1117647.M5M_11655"/>
<name>K4KN29_SIMAS</name>
<dbReference type="SUPFAM" id="SSF53807">
    <property type="entry name" value="Helical backbone' metal receptor"/>
    <property type="match status" value="1"/>
</dbReference>
<keyword evidence="5" id="KW-0406">Ion transport</keyword>
<dbReference type="Gene3D" id="3.40.50.1980">
    <property type="entry name" value="Nitrogenase molybdenum iron protein domain"/>
    <property type="match status" value="2"/>
</dbReference>
<keyword evidence="7" id="KW-1185">Reference proteome</keyword>
<sequence length="302" mass="32653">MILSSGGKTLCYHITFLRPGAVMLRVCLLVLLLSVGLPVQSGVNLVTTIQPLTLLVQPLLAEGDQITQLLPANQSPHHFALSVSQRRALADADLILWIGPDLEAALAPLLEGSGAALEMAGIAGIEWPVGGSQHHGDHQHGLDPHLWMNPGNARVMVSAIEAALVAARPSQAAHYRQQGQAFRDRLAQTDAAIRARLEKPAKYISFHDAYGHWNRHFGSQQLAAVGSTPEQKPSARHLYALQKLAPEAECLLAESLYANQNSESLARQLRLPLVMADPLGQAADSYEALLLNLAQVFEACHR</sequence>
<accession>K4KN29</accession>
<dbReference type="InterPro" id="IPR006127">
    <property type="entry name" value="ZnuA-like"/>
</dbReference>
<dbReference type="eggNOG" id="COG0803">
    <property type="taxonomic scope" value="Bacteria"/>
</dbReference>
<dbReference type="AlphaFoldDB" id="K4KN29"/>
<gene>
    <name evidence="6" type="ordered locus">M5M_11655</name>
</gene>
<keyword evidence="5" id="KW-0864">Zinc transport</keyword>
<evidence type="ECO:0000256" key="5">
    <source>
        <dbReference type="ARBA" id="ARBA00022906"/>
    </source>
</evidence>
<keyword evidence="4" id="KW-0732">Signal</keyword>
<proteinExistence type="inferred from homology"/>
<evidence type="ECO:0000313" key="7">
    <source>
        <dbReference type="Proteomes" id="UP000000466"/>
    </source>
</evidence>
<evidence type="ECO:0000256" key="3">
    <source>
        <dbReference type="ARBA" id="ARBA00022448"/>
    </source>
</evidence>
<evidence type="ECO:0000313" key="6">
    <source>
        <dbReference type="EMBL" id="AFU99508.1"/>
    </source>
</evidence>
<dbReference type="EMBL" id="CP003746">
    <property type="protein sequence ID" value="AFU99508.1"/>
    <property type="molecule type" value="Genomic_DNA"/>
</dbReference>
<comment type="similarity">
    <text evidence="1">Belongs to the bacterial solute-binding protein 9 family.</text>
</comment>
<evidence type="ECO:0000256" key="4">
    <source>
        <dbReference type="ARBA" id="ARBA00022729"/>
    </source>
</evidence>
<dbReference type="HOGENOM" id="CLU_016838_1_2_6"/>
<dbReference type="InterPro" id="IPR050492">
    <property type="entry name" value="Bact_metal-bind_prot9"/>
</dbReference>